<dbReference type="PROSITE" id="PS00061">
    <property type="entry name" value="ADH_SHORT"/>
    <property type="match status" value="1"/>
</dbReference>
<dbReference type="InterPro" id="IPR002347">
    <property type="entry name" value="SDR_fam"/>
</dbReference>
<dbReference type="GO" id="GO:0016616">
    <property type="term" value="F:oxidoreductase activity, acting on the CH-OH group of donors, NAD or NADP as acceptor"/>
    <property type="evidence" value="ECO:0007669"/>
    <property type="project" value="UniProtKB-ARBA"/>
</dbReference>
<evidence type="ECO:0000313" key="5">
    <source>
        <dbReference type="EMBL" id="MBM9469055.1"/>
    </source>
</evidence>
<dbReference type="Gene3D" id="3.40.50.720">
    <property type="entry name" value="NAD(P)-binding Rossmann-like Domain"/>
    <property type="match status" value="1"/>
</dbReference>
<gene>
    <name evidence="5" type="ORF">JL106_17350</name>
</gene>
<dbReference type="EMBL" id="JAERWK010000023">
    <property type="protein sequence ID" value="MBM9469055.1"/>
    <property type="molecule type" value="Genomic_DNA"/>
</dbReference>
<dbReference type="PANTHER" id="PTHR42760">
    <property type="entry name" value="SHORT-CHAIN DEHYDROGENASES/REDUCTASES FAMILY MEMBER"/>
    <property type="match status" value="1"/>
</dbReference>
<dbReference type="Proteomes" id="UP000663792">
    <property type="component" value="Unassembled WGS sequence"/>
</dbReference>
<keyword evidence="6" id="KW-1185">Reference proteome</keyword>
<dbReference type="CDD" id="cd05233">
    <property type="entry name" value="SDR_c"/>
    <property type="match status" value="1"/>
</dbReference>
<dbReference type="PRINTS" id="PR00081">
    <property type="entry name" value="GDHRDH"/>
</dbReference>
<evidence type="ECO:0000256" key="2">
    <source>
        <dbReference type="ARBA" id="ARBA00023002"/>
    </source>
</evidence>
<dbReference type="FunFam" id="3.40.50.720:FF:000084">
    <property type="entry name" value="Short-chain dehydrogenase reductase"/>
    <property type="match status" value="1"/>
</dbReference>
<accession>A0A938YJQ6</accession>
<sequence>MSGRRIVVTGAAQGIGKAVATRLAEDGENLVLVDRKEAELQATAAELDALSRGTVATRVADLLELDKLPALADEIDDEAPIDGLINVAGVGLMSVFAELDLAQWQRTFDINVTATFLLGRAVGERMAPRGSGRIVNMASIAGKRGSAALADYCASKAAVISLTQSMASVYGPHGVTVNAICPGLVWTPMWEVTGAWLAENVPAMKDAGLSNHDAFMASVKAQTPLQRPTKVEDIAAMVRFLLSPDANLVTGQALNVDGGIEVH</sequence>
<dbReference type="PRINTS" id="PR00080">
    <property type="entry name" value="SDRFAMILY"/>
</dbReference>
<feature type="domain" description="Ketoreductase" evidence="4">
    <location>
        <begin position="4"/>
        <end position="189"/>
    </location>
</feature>
<organism evidence="5 6">
    <name type="scientific">Nakamurella leprariae</name>
    <dbReference type="NCBI Taxonomy" id="2803911"/>
    <lineage>
        <taxon>Bacteria</taxon>
        <taxon>Bacillati</taxon>
        <taxon>Actinomycetota</taxon>
        <taxon>Actinomycetes</taxon>
        <taxon>Nakamurellales</taxon>
        <taxon>Nakamurellaceae</taxon>
        <taxon>Nakamurella</taxon>
    </lineage>
</organism>
<protein>
    <submittedName>
        <fullName evidence="5">SDR family oxidoreductase</fullName>
    </submittedName>
</protein>
<dbReference type="RefSeq" id="WP_205262017.1">
    <property type="nucleotide sequence ID" value="NZ_JAERWK010000023.1"/>
</dbReference>
<dbReference type="InterPro" id="IPR020904">
    <property type="entry name" value="Sc_DH/Rdtase_CS"/>
</dbReference>
<proteinExistence type="inferred from homology"/>
<comment type="caution">
    <text evidence="5">The sequence shown here is derived from an EMBL/GenBank/DDBJ whole genome shotgun (WGS) entry which is preliminary data.</text>
</comment>
<evidence type="ECO:0000313" key="6">
    <source>
        <dbReference type="Proteomes" id="UP000663792"/>
    </source>
</evidence>
<name>A0A938YJQ6_9ACTN</name>
<keyword evidence="2" id="KW-0560">Oxidoreductase</keyword>
<reference evidence="5" key="1">
    <citation type="submission" date="2021-01" db="EMBL/GenBank/DDBJ databases">
        <title>YIM 132084 draft genome.</title>
        <authorList>
            <person name="An D."/>
        </authorList>
    </citation>
    <scope>NUCLEOTIDE SEQUENCE</scope>
    <source>
        <strain evidence="5">YIM 132084</strain>
    </source>
</reference>
<dbReference type="Pfam" id="PF00106">
    <property type="entry name" value="adh_short"/>
    <property type="match status" value="1"/>
</dbReference>
<evidence type="ECO:0000256" key="3">
    <source>
        <dbReference type="RuleBase" id="RU000363"/>
    </source>
</evidence>
<dbReference type="SMART" id="SM00822">
    <property type="entry name" value="PKS_KR"/>
    <property type="match status" value="1"/>
</dbReference>
<evidence type="ECO:0000259" key="4">
    <source>
        <dbReference type="SMART" id="SM00822"/>
    </source>
</evidence>
<dbReference type="InterPro" id="IPR036291">
    <property type="entry name" value="NAD(P)-bd_dom_sf"/>
</dbReference>
<evidence type="ECO:0000256" key="1">
    <source>
        <dbReference type="ARBA" id="ARBA00006484"/>
    </source>
</evidence>
<dbReference type="InterPro" id="IPR057326">
    <property type="entry name" value="KR_dom"/>
</dbReference>
<dbReference type="SUPFAM" id="SSF51735">
    <property type="entry name" value="NAD(P)-binding Rossmann-fold domains"/>
    <property type="match status" value="1"/>
</dbReference>
<dbReference type="AlphaFoldDB" id="A0A938YJQ6"/>
<comment type="similarity">
    <text evidence="1 3">Belongs to the short-chain dehydrogenases/reductases (SDR) family.</text>
</comment>
<dbReference type="PANTHER" id="PTHR42760:SF133">
    <property type="entry name" value="3-OXOACYL-[ACYL-CARRIER-PROTEIN] REDUCTASE"/>
    <property type="match status" value="1"/>
</dbReference>